<dbReference type="Pfam" id="PF07992">
    <property type="entry name" value="Pyr_redox_2"/>
    <property type="match status" value="1"/>
</dbReference>
<dbReference type="SUPFAM" id="SSF51905">
    <property type="entry name" value="FAD/NAD(P)-binding domain"/>
    <property type="match status" value="2"/>
</dbReference>
<evidence type="ECO:0000313" key="7">
    <source>
        <dbReference type="Proteomes" id="UP000178885"/>
    </source>
</evidence>
<evidence type="ECO:0000259" key="4">
    <source>
        <dbReference type="Pfam" id="PF09242"/>
    </source>
</evidence>
<evidence type="ECO:0000313" key="6">
    <source>
        <dbReference type="EMBL" id="OGI47671.1"/>
    </source>
</evidence>
<dbReference type="PANTHER" id="PTHR43755">
    <property type="match status" value="1"/>
</dbReference>
<dbReference type="InterPro" id="IPR052541">
    <property type="entry name" value="SQRD"/>
</dbReference>
<name>A0A1F6TRA7_9PROT</name>
<dbReference type="InterPro" id="IPR036188">
    <property type="entry name" value="FAD/NAD-bd_sf"/>
</dbReference>
<comment type="caution">
    <text evidence="6">The sequence shown here is derived from an EMBL/GenBank/DDBJ whole genome shotgun (WGS) entry which is preliminary data.</text>
</comment>
<dbReference type="PROSITE" id="PS51318">
    <property type="entry name" value="TAT"/>
    <property type="match status" value="1"/>
</dbReference>
<feature type="domain" description="Sulfide dehydrogenase [flavocytochrome c] flavoprotein chain central" evidence="5">
    <location>
        <begin position="169"/>
        <end position="284"/>
    </location>
</feature>
<dbReference type="Proteomes" id="UP000178885">
    <property type="component" value="Unassembled WGS sequence"/>
</dbReference>
<dbReference type="Gene3D" id="3.50.50.60">
    <property type="entry name" value="FAD/NAD(P)-binding domain"/>
    <property type="match status" value="2"/>
</dbReference>
<dbReference type="InterPro" id="IPR006311">
    <property type="entry name" value="TAT_signal"/>
</dbReference>
<dbReference type="GO" id="GO:0016491">
    <property type="term" value="F:oxidoreductase activity"/>
    <property type="evidence" value="ECO:0007669"/>
    <property type="project" value="InterPro"/>
</dbReference>
<proteinExistence type="predicted"/>
<feature type="domain" description="FAD/NAD(P)-binding" evidence="3">
    <location>
        <begin position="38"/>
        <end position="141"/>
    </location>
</feature>
<dbReference type="Pfam" id="PF10518">
    <property type="entry name" value="TAT_signal"/>
    <property type="match status" value="1"/>
</dbReference>
<dbReference type="InterPro" id="IPR023753">
    <property type="entry name" value="FAD/NAD-binding_dom"/>
</dbReference>
<keyword evidence="1" id="KW-0285">Flavoprotein</keyword>
<dbReference type="GO" id="GO:0050660">
    <property type="term" value="F:flavin adenine dinucleotide binding"/>
    <property type="evidence" value="ECO:0007669"/>
    <property type="project" value="InterPro"/>
</dbReference>
<dbReference type="InterPro" id="IPR037092">
    <property type="entry name" value="FlavoCytC_S_DH_flav-bd_sf"/>
</dbReference>
<dbReference type="Pfam" id="PF09242">
    <property type="entry name" value="FCSD-flav_bind"/>
    <property type="match status" value="1"/>
</dbReference>
<dbReference type="Pfam" id="PF21706">
    <property type="entry name" value="FCSD_central"/>
    <property type="match status" value="1"/>
</dbReference>
<accession>A0A1F6TRA7</accession>
<dbReference type="EMBL" id="MFSU01000049">
    <property type="protein sequence ID" value="OGI47671.1"/>
    <property type="molecule type" value="Genomic_DNA"/>
</dbReference>
<dbReference type="InterPro" id="IPR015323">
    <property type="entry name" value="FlavoCytC_S_DH_flav-bd"/>
</dbReference>
<gene>
    <name evidence="6" type="ORF">A2151_03210</name>
</gene>
<dbReference type="NCBIfam" id="TIGR01409">
    <property type="entry name" value="TAT_signal_seq"/>
    <property type="match status" value="1"/>
</dbReference>
<dbReference type="FunFam" id="3.50.50.60:FF:000234">
    <property type="entry name" value="Flavocytochrome C sulfide dehydrogenase"/>
    <property type="match status" value="1"/>
</dbReference>
<evidence type="ECO:0000259" key="5">
    <source>
        <dbReference type="Pfam" id="PF21706"/>
    </source>
</evidence>
<dbReference type="InterPro" id="IPR019546">
    <property type="entry name" value="TAT_signal_bac_arc"/>
</dbReference>
<keyword evidence="2" id="KW-0274">FAD</keyword>
<dbReference type="PANTHER" id="PTHR43755:SF1">
    <property type="entry name" value="FAD-DEPENDENT PYRIDINE NUCLEOTIDE-DISULPHIDE OXIDOREDUCTASE"/>
    <property type="match status" value="1"/>
</dbReference>
<sequence>MSRITRRDFLKLAGATGTAAALGTFGLSARAAQGKGPRVVVIGGGFGGATCAKYLRGGDAGIAVTLVEPNLKFITCPFSNYVIGGFRTMQSITHGYDALRKKHGVNVVHDTVTAIDPAAKKVKLKSGKTLDYDRLVVSPGIDFKWDVIKGYDEKAAQVMPHAWKAGPQTVLLRKKLEAMKNGGTFILVAPPNPFRCPPGPYERASMVAHYLKQHKPKSKVLILDAKDSFSKQGLFMEGWKKLYGDMIEWVPGAKGGIVKAVNTKTMTVEGELDKYKGDVVNVIPPQSAGQIALKAGLADDKGWCPVDPKTFESKMHPGIHVIGDSSIAGTLPKSGFAANSEAKIAAAAIVAMLKGETVADASYVNTCYSLIAPNYGISVAGVYRITEKGIADVPGAGGVSPKEASEGFREDEAKYAVGWYASITADVWG</sequence>
<evidence type="ECO:0000256" key="2">
    <source>
        <dbReference type="ARBA" id="ARBA00022827"/>
    </source>
</evidence>
<protein>
    <submittedName>
        <fullName evidence="6">Cytochrome C</fullName>
    </submittedName>
</protein>
<feature type="domain" description="Flavocytochrome c sulphide dehydrogenase flavin-binding" evidence="4">
    <location>
        <begin position="360"/>
        <end position="428"/>
    </location>
</feature>
<evidence type="ECO:0000256" key="1">
    <source>
        <dbReference type="ARBA" id="ARBA00022630"/>
    </source>
</evidence>
<dbReference type="Gene3D" id="3.90.760.10">
    <property type="entry name" value="Flavocytochrome c sulphide dehydrogenase, flavin-binding domain"/>
    <property type="match status" value="1"/>
</dbReference>
<evidence type="ECO:0000259" key="3">
    <source>
        <dbReference type="Pfam" id="PF07992"/>
    </source>
</evidence>
<reference evidence="6 7" key="1">
    <citation type="journal article" date="2016" name="Nat. Commun.">
        <title>Thousands of microbial genomes shed light on interconnected biogeochemical processes in an aquifer system.</title>
        <authorList>
            <person name="Anantharaman K."/>
            <person name="Brown C.T."/>
            <person name="Hug L.A."/>
            <person name="Sharon I."/>
            <person name="Castelle C.J."/>
            <person name="Probst A.J."/>
            <person name="Thomas B.C."/>
            <person name="Singh A."/>
            <person name="Wilkins M.J."/>
            <person name="Karaoz U."/>
            <person name="Brodie E.L."/>
            <person name="Williams K.H."/>
            <person name="Hubbard S.S."/>
            <person name="Banfield J.F."/>
        </authorList>
    </citation>
    <scope>NUCLEOTIDE SEQUENCE [LARGE SCALE GENOMIC DNA]</scope>
</reference>
<organism evidence="6 7">
    <name type="scientific">Candidatus Muproteobacteria bacterium RBG_16_65_34</name>
    <dbReference type="NCBI Taxonomy" id="1817760"/>
    <lineage>
        <taxon>Bacteria</taxon>
        <taxon>Pseudomonadati</taxon>
        <taxon>Pseudomonadota</taxon>
        <taxon>Candidatus Muproteobacteria</taxon>
    </lineage>
</organism>
<dbReference type="AlphaFoldDB" id="A0A1F6TRA7"/>
<dbReference type="SUPFAM" id="SSF55424">
    <property type="entry name" value="FAD/NAD-linked reductases, dimerisation (C-terminal) domain"/>
    <property type="match status" value="1"/>
</dbReference>
<dbReference type="STRING" id="1817760.A2151_03210"/>
<dbReference type="InterPro" id="IPR049386">
    <property type="entry name" value="FCSD_central"/>
</dbReference>
<dbReference type="InterPro" id="IPR016156">
    <property type="entry name" value="FAD/NAD-linked_Rdtase_dimer_sf"/>
</dbReference>